<evidence type="ECO:0000313" key="3">
    <source>
        <dbReference type="Proteomes" id="UP001341840"/>
    </source>
</evidence>
<comment type="caution">
    <text evidence="2">The sequence shown here is derived from an EMBL/GenBank/DDBJ whole genome shotgun (WGS) entry which is preliminary data.</text>
</comment>
<proteinExistence type="predicted"/>
<accession>A0ABU6XUT4</accession>
<protein>
    <submittedName>
        <fullName evidence="2">Uncharacterized protein</fullName>
    </submittedName>
</protein>
<evidence type="ECO:0000313" key="2">
    <source>
        <dbReference type="EMBL" id="MED6200343.1"/>
    </source>
</evidence>
<dbReference type="Proteomes" id="UP001341840">
    <property type="component" value="Unassembled WGS sequence"/>
</dbReference>
<feature type="region of interest" description="Disordered" evidence="1">
    <location>
        <begin position="189"/>
        <end position="224"/>
    </location>
</feature>
<name>A0ABU6XUT4_9FABA</name>
<organism evidence="2 3">
    <name type="scientific">Stylosanthes scabra</name>
    <dbReference type="NCBI Taxonomy" id="79078"/>
    <lineage>
        <taxon>Eukaryota</taxon>
        <taxon>Viridiplantae</taxon>
        <taxon>Streptophyta</taxon>
        <taxon>Embryophyta</taxon>
        <taxon>Tracheophyta</taxon>
        <taxon>Spermatophyta</taxon>
        <taxon>Magnoliopsida</taxon>
        <taxon>eudicotyledons</taxon>
        <taxon>Gunneridae</taxon>
        <taxon>Pentapetalae</taxon>
        <taxon>rosids</taxon>
        <taxon>fabids</taxon>
        <taxon>Fabales</taxon>
        <taxon>Fabaceae</taxon>
        <taxon>Papilionoideae</taxon>
        <taxon>50 kb inversion clade</taxon>
        <taxon>dalbergioids sensu lato</taxon>
        <taxon>Dalbergieae</taxon>
        <taxon>Pterocarpus clade</taxon>
        <taxon>Stylosanthes</taxon>
    </lineage>
</organism>
<gene>
    <name evidence="2" type="ORF">PIB30_084148</name>
</gene>
<evidence type="ECO:0000256" key="1">
    <source>
        <dbReference type="SAM" id="MobiDB-lite"/>
    </source>
</evidence>
<dbReference type="EMBL" id="JASCZI010212804">
    <property type="protein sequence ID" value="MED6200343.1"/>
    <property type="molecule type" value="Genomic_DNA"/>
</dbReference>
<keyword evidence="3" id="KW-1185">Reference proteome</keyword>
<sequence length="270" mass="30198">MNGVNVSLFTVPNNSIRCHHIRKHRRREFVIVFHNEIPHLPLPTFPVYVDNKPCVSCVTVRPGLQFVSSFPVDPLVMLPFPHPLLIVVEELPYNVPIHVLPYITFPTAKPVTLVYSAYLAYASSKDTNSTMACSSAVITPMAELFDPFASPLDAGIFPPLPHLPLSLLPEPPLAPSLSGLVSSPFPSSKSFGIPSSPPSTRIPHPHPLSLPRNHRQTPQAHPSTHRIRFPFHYRRVPSHFFTHRITLIVIQLNNSFDSMNLSNSKDHLSF</sequence>
<reference evidence="2 3" key="1">
    <citation type="journal article" date="2023" name="Plants (Basel)">
        <title>Bridging the Gap: Combining Genomics and Transcriptomics Approaches to Understand Stylosanthes scabra, an Orphan Legume from the Brazilian Caatinga.</title>
        <authorList>
            <person name="Ferreira-Neto J.R.C."/>
            <person name="da Silva M.D."/>
            <person name="Binneck E."/>
            <person name="de Melo N.F."/>
            <person name="da Silva R.H."/>
            <person name="de Melo A.L.T.M."/>
            <person name="Pandolfi V."/>
            <person name="Bustamante F.O."/>
            <person name="Brasileiro-Vidal A.C."/>
            <person name="Benko-Iseppon A.M."/>
        </authorList>
    </citation>
    <scope>NUCLEOTIDE SEQUENCE [LARGE SCALE GENOMIC DNA]</scope>
    <source>
        <tissue evidence="2">Leaves</tissue>
    </source>
</reference>